<name>A0A024U7F4_9STRA</name>
<protein>
    <submittedName>
        <fullName evidence="2">Uncharacterized protein</fullName>
    </submittedName>
</protein>
<evidence type="ECO:0000256" key="1">
    <source>
        <dbReference type="SAM" id="MobiDB-lite"/>
    </source>
</evidence>
<dbReference type="RefSeq" id="XP_008869660.1">
    <property type="nucleotide sequence ID" value="XM_008871438.1"/>
</dbReference>
<evidence type="ECO:0000313" key="2">
    <source>
        <dbReference type="EMBL" id="ETW01812.1"/>
    </source>
</evidence>
<dbReference type="AlphaFoldDB" id="A0A024U7F4"/>
<gene>
    <name evidence="2" type="ORF">H310_06388</name>
</gene>
<proteinExistence type="predicted"/>
<feature type="compositionally biased region" description="Polar residues" evidence="1">
    <location>
        <begin position="93"/>
        <end position="114"/>
    </location>
</feature>
<dbReference type="VEuPathDB" id="FungiDB:H310_06388"/>
<accession>A0A024U7F4</accession>
<sequence length="199" mass="22951">MTWTAAKILHPFHCEQMPRNNDRRRHSRWWFVGRTSHALPTTPTQWKEEAALAFCGPRSHSYKWPQTDAVALDAVISRSWLGSAVLNQTLNPSMDASSGVHGQTNQSRTDQTSQHYHRNSKQALLDLHRALEADQVGLNIVQFRIQHVQARHGNGCQDKRKAERLLVKDRRMQVQRQVVVAIPRQIHHRLSRGVQCHGW</sequence>
<feature type="region of interest" description="Disordered" evidence="1">
    <location>
        <begin position="93"/>
        <end position="119"/>
    </location>
</feature>
<reference evidence="2" key="1">
    <citation type="submission" date="2013-12" db="EMBL/GenBank/DDBJ databases">
        <title>The Genome Sequence of Aphanomyces invadans NJM9701.</title>
        <authorList>
            <consortium name="The Broad Institute Genomics Platform"/>
            <person name="Russ C."/>
            <person name="Tyler B."/>
            <person name="van West P."/>
            <person name="Dieguez-Uribeondo J."/>
            <person name="Young S.K."/>
            <person name="Zeng Q."/>
            <person name="Gargeya S."/>
            <person name="Fitzgerald M."/>
            <person name="Abouelleil A."/>
            <person name="Alvarado L."/>
            <person name="Chapman S.B."/>
            <person name="Gainer-Dewar J."/>
            <person name="Goldberg J."/>
            <person name="Griggs A."/>
            <person name="Gujja S."/>
            <person name="Hansen M."/>
            <person name="Howarth C."/>
            <person name="Imamovic A."/>
            <person name="Ireland A."/>
            <person name="Larimer J."/>
            <person name="McCowan C."/>
            <person name="Murphy C."/>
            <person name="Pearson M."/>
            <person name="Poon T.W."/>
            <person name="Priest M."/>
            <person name="Roberts A."/>
            <person name="Saif S."/>
            <person name="Shea T."/>
            <person name="Sykes S."/>
            <person name="Wortman J."/>
            <person name="Nusbaum C."/>
            <person name="Birren B."/>
        </authorList>
    </citation>
    <scope>NUCLEOTIDE SEQUENCE [LARGE SCALE GENOMIC DNA]</scope>
    <source>
        <strain evidence="2">NJM9701</strain>
    </source>
</reference>
<organism evidence="2">
    <name type="scientific">Aphanomyces invadans</name>
    <dbReference type="NCBI Taxonomy" id="157072"/>
    <lineage>
        <taxon>Eukaryota</taxon>
        <taxon>Sar</taxon>
        <taxon>Stramenopiles</taxon>
        <taxon>Oomycota</taxon>
        <taxon>Saprolegniomycetes</taxon>
        <taxon>Saprolegniales</taxon>
        <taxon>Verrucalvaceae</taxon>
        <taxon>Aphanomyces</taxon>
    </lineage>
</organism>
<dbReference type="EMBL" id="KI913962">
    <property type="protein sequence ID" value="ETW01812.1"/>
    <property type="molecule type" value="Genomic_DNA"/>
</dbReference>
<dbReference type="GeneID" id="20083438"/>